<dbReference type="EMBL" id="CP062222">
    <property type="protein sequence ID" value="QTC92955.1"/>
    <property type="molecule type" value="Genomic_DNA"/>
</dbReference>
<protein>
    <submittedName>
        <fullName evidence="2">Uncharacterized protein</fullName>
    </submittedName>
</protein>
<dbReference type="RefSeq" id="WP_207932233.1">
    <property type="nucleotide sequence ID" value="NZ_CP062222.1"/>
</dbReference>
<organism evidence="2 3">
    <name type="scientific">Brevundimonas goettingensis</name>
    <dbReference type="NCBI Taxonomy" id="2774190"/>
    <lineage>
        <taxon>Bacteria</taxon>
        <taxon>Pseudomonadati</taxon>
        <taxon>Pseudomonadota</taxon>
        <taxon>Alphaproteobacteria</taxon>
        <taxon>Caulobacterales</taxon>
        <taxon>Caulobacteraceae</taxon>
        <taxon>Brevundimonas</taxon>
    </lineage>
</organism>
<feature type="chain" id="PRO_5036687641" evidence="1">
    <location>
        <begin position="18"/>
        <end position="280"/>
    </location>
</feature>
<accession>A0A975C6N1</accession>
<feature type="signal peptide" evidence="1">
    <location>
        <begin position="1"/>
        <end position="17"/>
    </location>
</feature>
<sequence length="280" mass="30432">MIVSALFALALSGAAQAAPVQAAVPAPAAPQHPPIPLAGQAETLRRYDAHASQGVAVGPNDVYAVSNFTLARFDKATGEKKAEWVGERSRYPHINSCTLIEAQLVCASSNYPAVPHVSTVEFFDPVDLHHIRSVALGLGTGSVTWVERHDGFWWAMFANYDGRGGEAPRDHRHTTLVKFDDQWRRLEAWALPASILDRITPMSISGGGWGPDGRLYLSGHDLPELYVVAIPNGGGVLEHIETYGMEAEGQAIDWDESTPGMLYGITRSSREILAMRVPLR</sequence>
<dbReference type="SUPFAM" id="SSF75011">
    <property type="entry name" value="3-carboxy-cis,cis-mucoante lactonizing enzyme"/>
    <property type="match status" value="1"/>
</dbReference>
<evidence type="ECO:0000256" key="1">
    <source>
        <dbReference type="SAM" id="SignalP"/>
    </source>
</evidence>
<evidence type="ECO:0000313" key="3">
    <source>
        <dbReference type="Proteomes" id="UP000663918"/>
    </source>
</evidence>
<keyword evidence="1" id="KW-0732">Signal</keyword>
<name>A0A975C6N1_9CAUL</name>
<dbReference type="AlphaFoldDB" id="A0A975C6N1"/>
<dbReference type="KEGG" id="bgoe:IFJ75_08975"/>
<gene>
    <name evidence="2" type="ORF">IFJ75_08975</name>
</gene>
<reference evidence="2" key="1">
    <citation type="submission" date="2020-09" db="EMBL/GenBank/DDBJ databases">
        <title>Brevundimonas sp. LVF2 isolated from a puddle in Goettingen, Germany.</title>
        <authorList>
            <person name="Friedrich I."/>
            <person name="Klassen A."/>
            <person name="Hannes N."/>
            <person name="Schneider D."/>
            <person name="Hertel R."/>
            <person name="Daniel R."/>
        </authorList>
    </citation>
    <scope>NUCLEOTIDE SEQUENCE</scope>
    <source>
        <strain evidence="2">LVF2</strain>
    </source>
</reference>
<evidence type="ECO:0000313" key="2">
    <source>
        <dbReference type="EMBL" id="QTC92955.1"/>
    </source>
</evidence>
<proteinExistence type="predicted"/>
<dbReference type="Proteomes" id="UP000663918">
    <property type="component" value="Chromosome"/>
</dbReference>
<keyword evidence="3" id="KW-1185">Reference proteome</keyword>